<feature type="region of interest" description="Disordered" evidence="1">
    <location>
        <begin position="358"/>
        <end position="401"/>
    </location>
</feature>
<feature type="compositionally biased region" description="Low complexity" evidence="1">
    <location>
        <begin position="413"/>
        <end position="430"/>
    </location>
</feature>
<sequence length="496" mass="52724">MSASTSASATIASGDGSSRARNPLSSPRNAGGDMSIMLFVQPGCPSRFASVDEHRVKGLNAETIARVVLPIPPWLTTPGYSPLRAHPANPSPSVFFSLNLSIYNQQIVPDDWSDQWFFMAGRVHPFALTWEIERQDGLEDKVAASDYLTYTIPALIVRDQGYRPVLPRSLSVVDQFRLPSPIVSFIGNVVGPGHILLHKKLVPALDDVQLRCCGFVQLTTYLAPGNPDKTPFKGFHPFQAFVIFPIRANPWASLCKKMAERRDTLFQNNVLLTCTGKVAGLLDHRLMVQPPGLAQDYVFIIVPDAWAFHDKGLSVSASPAPSPAAAASAVGSSSPGRTPFQETKAGFTSCISATPPTPLATAIPTPASTPIPSTQHHSLSTSPTPAPAPKRSAPGVDHPLSAKRSYSCLAPSSPIVIPSSESPSIGSSSSQGTIDEPQTGCGGNQPPIASFMRHIAPATHPPMIAPAPAPILGTITASASSEFSNRPHQSRNPPKK</sequence>
<accession>A0A9P9GG41</accession>
<organism evidence="2 3">
    <name type="scientific">Fusarium solani</name>
    <name type="common">Filamentous fungus</name>
    <dbReference type="NCBI Taxonomy" id="169388"/>
    <lineage>
        <taxon>Eukaryota</taxon>
        <taxon>Fungi</taxon>
        <taxon>Dikarya</taxon>
        <taxon>Ascomycota</taxon>
        <taxon>Pezizomycotina</taxon>
        <taxon>Sordariomycetes</taxon>
        <taxon>Hypocreomycetidae</taxon>
        <taxon>Hypocreales</taxon>
        <taxon>Nectriaceae</taxon>
        <taxon>Fusarium</taxon>
        <taxon>Fusarium solani species complex</taxon>
    </lineage>
</organism>
<feature type="compositionally biased region" description="Low complexity" evidence="1">
    <location>
        <begin position="1"/>
        <end position="17"/>
    </location>
</feature>
<keyword evidence="3" id="KW-1185">Reference proteome</keyword>
<dbReference type="Proteomes" id="UP000736672">
    <property type="component" value="Unassembled WGS sequence"/>
</dbReference>
<evidence type="ECO:0000256" key="1">
    <source>
        <dbReference type="SAM" id="MobiDB-lite"/>
    </source>
</evidence>
<protein>
    <submittedName>
        <fullName evidence="2">Uncharacterized protein</fullName>
    </submittedName>
</protein>
<feature type="compositionally biased region" description="Polar residues" evidence="1">
    <location>
        <begin position="475"/>
        <end position="496"/>
    </location>
</feature>
<evidence type="ECO:0000313" key="2">
    <source>
        <dbReference type="EMBL" id="KAH7237905.1"/>
    </source>
</evidence>
<gene>
    <name evidence="2" type="ORF">B0J15DRAFT_144028</name>
</gene>
<feature type="compositionally biased region" description="Low complexity" evidence="1">
    <location>
        <begin position="358"/>
        <end position="374"/>
    </location>
</feature>
<dbReference type="AlphaFoldDB" id="A0A9P9GG41"/>
<name>A0A9P9GG41_FUSSL</name>
<feature type="compositionally biased region" description="Polar residues" evidence="1">
    <location>
        <begin position="19"/>
        <end position="28"/>
    </location>
</feature>
<dbReference type="OrthoDB" id="5153349at2759"/>
<feature type="region of interest" description="Disordered" evidence="1">
    <location>
        <begin position="413"/>
        <end position="496"/>
    </location>
</feature>
<feature type="region of interest" description="Disordered" evidence="1">
    <location>
        <begin position="1"/>
        <end position="29"/>
    </location>
</feature>
<comment type="caution">
    <text evidence="2">The sequence shown here is derived from an EMBL/GenBank/DDBJ whole genome shotgun (WGS) entry which is preliminary data.</text>
</comment>
<evidence type="ECO:0000313" key="3">
    <source>
        <dbReference type="Proteomes" id="UP000736672"/>
    </source>
</evidence>
<proteinExistence type="predicted"/>
<reference evidence="2" key="1">
    <citation type="journal article" date="2021" name="Nat. Commun.">
        <title>Genetic determinants of endophytism in the Arabidopsis root mycobiome.</title>
        <authorList>
            <person name="Mesny F."/>
            <person name="Miyauchi S."/>
            <person name="Thiergart T."/>
            <person name="Pickel B."/>
            <person name="Atanasova L."/>
            <person name="Karlsson M."/>
            <person name="Huettel B."/>
            <person name="Barry K.W."/>
            <person name="Haridas S."/>
            <person name="Chen C."/>
            <person name="Bauer D."/>
            <person name="Andreopoulos W."/>
            <person name="Pangilinan J."/>
            <person name="LaButti K."/>
            <person name="Riley R."/>
            <person name="Lipzen A."/>
            <person name="Clum A."/>
            <person name="Drula E."/>
            <person name="Henrissat B."/>
            <person name="Kohler A."/>
            <person name="Grigoriev I.V."/>
            <person name="Martin F.M."/>
            <person name="Hacquard S."/>
        </authorList>
    </citation>
    <scope>NUCLEOTIDE SEQUENCE</scope>
    <source>
        <strain evidence="2">FSSC 5 MPI-SDFR-AT-0091</strain>
    </source>
</reference>
<dbReference type="EMBL" id="JAGTJS010000022">
    <property type="protein sequence ID" value="KAH7237905.1"/>
    <property type="molecule type" value="Genomic_DNA"/>
</dbReference>
<feature type="compositionally biased region" description="Pro residues" evidence="1">
    <location>
        <begin position="459"/>
        <end position="469"/>
    </location>
</feature>